<organism evidence="2 3">
    <name type="scientific">Mycena rosella</name>
    <name type="common">Pink bonnet</name>
    <name type="synonym">Agaricus rosellus</name>
    <dbReference type="NCBI Taxonomy" id="1033263"/>
    <lineage>
        <taxon>Eukaryota</taxon>
        <taxon>Fungi</taxon>
        <taxon>Dikarya</taxon>
        <taxon>Basidiomycota</taxon>
        <taxon>Agaricomycotina</taxon>
        <taxon>Agaricomycetes</taxon>
        <taxon>Agaricomycetidae</taxon>
        <taxon>Agaricales</taxon>
        <taxon>Marasmiineae</taxon>
        <taxon>Mycenaceae</taxon>
        <taxon>Mycena</taxon>
    </lineage>
</organism>
<evidence type="ECO:0000256" key="1">
    <source>
        <dbReference type="SAM" id="Phobius"/>
    </source>
</evidence>
<feature type="transmembrane region" description="Helical" evidence="1">
    <location>
        <begin position="134"/>
        <end position="154"/>
    </location>
</feature>
<dbReference type="Proteomes" id="UP001221757">
    <property type="component" value="Unassembled WGS sequence"/>
</dbReference>
<dbReference type="AlphaFoldDB" id="A0AAD7D443"/>
<keyword evidence="3" id="KW-1185">Reference proteome</keyword>
<keyword evidence="1" id="KW-0812">Transmembrane</keyword>
<name>A0AAD7D443_MYCRO</name>
<reference evidence="2" key="1">
    <citation type="submission" date="2023-03" db="EMBL/GenBank/DDBJ databases">
        <title>Massive genome expansion in bonnet fungi (Mycena s.s.) driven by repeated elements and novel gene families across ecological guilds.</title>
        <authorList>
            <consortium name="Lawrence Berkeley National Laboratory"/>
            <person name="Harder C.B."/>
            <person name="Miyauchi S."/>
            <person name="Viragh M."/>
            <person name="Kuo A."/>
            <person name="Thoen E."/>
            <person name="Andreopoulos B."/>
            <person name="Lu D."/>
            <person name="Skrede I."/>
            <person name="Drula E."/>
            <person name="Henrissat B."/>
            <person name="Morin E."/>
            <person name="Kohler A."/>
            <person name="Barry K."/>
            <person name="LaButti K."/>
            <person name="Morin E."/>
            <person name="Salamov A."/>
            <person name="Lipzen A."/>
            <person name="Mereny Z."/>
            <person name="Hegedus B."/>
            <person name="Baldrian P."/>
            <person name="Stursova M."/>
            <person name="Weitz H."/>
            <person name="Taylor A."/>
            <person name="Grigoriev I.V."/>
            <person name="Nagy L.G."/>
            <person name="Martin F."/>
            <person name="Kauserud H."/>
        </authorList>
    </citation>
    <scope>NUCLEOTIDE SEQUENCE</scope>
    <source>
        <strain evidence="2">CBHHK067</strain>
    </source>
</reference>
<keyword evidence="1" id="KW-1133">Transmembrane helix</keyword>
<sequence>MAEAFHSSAITSIFPYMVVRHPPNAYFSAYLGRKSPMLRLRVPKVFSTEGGVTCYVNTRSQYYDERAAIKALGDDFLILDPNPHPHPVTVYSLFLLEVAQTGITSHFAYSILVTGWESLNILVKLPSLNLATSIFIDITSASVQIFFAWLIYFLKGEKMVYRGISILAWIQSLAAIISDAKFAVTTEVAELQNLMSGVKIFTFTFSEIERKNKHEHKHGYFEQE</sequence>
<dbReference type="EMBL" id="JARKIE010000137">
    <property type="protein sequence ID" value="KAJ7677555.1"/>
    <property type="molecule type" value="Genomic_DNA"/>
</dbReference>
<gene>
    <name evidence="2" type="ORF">B0H17DRAFT_1139571</name>
</gene>
<evidence type="ECO:0000313" key="2">
    <source>
        <dbReference type="EMBL" id="KAJ7677555.1"/>
    </source>
</evidence>
<proteinExistence type="predicted"/>
<protein>
    <submittedName>
        <fullName evidence="2">Uncharacterized protein</fullName>
    </submittedName>
</protein>
<evidence type="ECO:0000313" key="3">
    <source>
        <dbReference type="Proteomes" id="UP001221757"/>
    </source>
</evidence>
<keyword evidence="1" id="KW-0472">Membrane</keyword>
<accession>A0AAD7D443</accession>
<comment type="caution">
    <text evidence="2">The sequence shown here is derived from an EMBL/GenBank/DDBJ whole genome shotgun (WGS) entry which is preliminary data.</text>
</comment>